<feature type="transmembrane region" description="Helical" evidence="1">
    <location>
        <begin position="295"/>
        <end position="313"/>
    </location>
</feature>
<dbReference type="Proteomes" id="UP000263232">
    <property type="component" value="Chromosome"/>
</dbReference>
<keyword evidence="3" id="KW-1185">Reference proteome</keyword>
<reference evidence="2 3" key="1">
    <citation type="submission" date="2017-09" db="EMBL/GenBank/DDBJ databases">
        <title>Complete genome sequence of Oxytococcus suis strain ZY16052.</title>
        <authorList>
            <person name="Li F."/>
        </authorList>
    </citation>
    <scope>NUCLEOTIDE SEQUENCE [LARGE SCALE GENOMIC DNA]</scope>
    <source>
        <strain evidence="2 3">ZY16052</strain>
    </source>
</reference>
<dbReference type="InterPro" id="IPR009323">
    <property type="entry name" value="DUF979"/>
</dbReference>
<feature type="transmembrane region" description="Helical" evidence="1">
    <location>
        <begin position="108"/>
        <end position="125"/>
    </location>
</feature>
<evidence type="ECO:0000256" key="1">
    <source>
        <dbReference type="SAM" id="Phobius"/>
    </source>
</evidence>
<evidence type="ECO:0008006" key="4">
    <source>
        <dbReference type="Google" id="ProtNLM"/>
    </source>
</evidence>
<accession>A0A347WJY1</accession>
<protein>
    <recommendedName>
        <fullName evidence="4">Permease</fullName>
    </recommendedName>
</protein>
<dbReference type="KEGG" id="abae:CL176_04880"/>
<proteinExistence type="predicted"/>
<sequence length="314" mass="34056">MSFFTSADFTLGQKLLEVIFIIMGLVTLYTAFKNFRDKNNDEPLATALFWGLLGIVLAFGRWIPDKVNGLIIILMTIPAILGKVKAGTVEKPTELQMEERFQKIGMKIFIPALTMGLFAIIFAIFTDLGALVGIGVGVLVSMILLMVYDRRNTPTVFLNDSERMLSMVGPLSMLPMLLASLGAVFNAAGVGEVTAQLFSYVIPEGNVNVGIIAYALAMMFFTMIMGNAFAAITVVTVGIGAPFVLEYGADPVLIGMIGLTCGYCGTLLTPMAANFNIVPVAMLEMDDRMGVIKNQVVPALCLIVFQIVYMILFK</sequence>
<feature type="transmembrane region" description="Helical" evidence="1">
    <location>
        <begin position="69"/>
        <end position="87"/>
    </location>
</feature>
<feature type="transmembrane region" description="Helical" evidence="1">
    <location>
        <begin position="131"/>
        <end position="148"/>
    </location>
</feature>
<dbReference type="OrthoDB" id="1689651at2"/>
<feature type="transmembrane region" description="Helical" evidence="1">
    <location>
        <begin position="252"/>
        <end position="275"/>
    </location>
</feature>
<evidence type="ECO:0000313" key="3">
    <source>
        <dbReference type="Proteomes" id="UP000263232"/>
    </source>
</evidence>
<gene>
    <name evidence="2" type="ORF">CL176_04880</name>
</gene>
<dbReference type="AlphaFoldDB" id="A0A347WJY1"/>
<dbReference type="Pfam" id="PF06166">
    <property type="entry name" value="DUF979"/>
    <property type="match status" value="1"/>
</dbReference>
<feature type="transmembrane region" description="Helical" evidence="1">
    <location>
        <begin position="15"/>
        <end position="32"/>
    </location>
</feature>
<keyword evidence="1" id="KW-0812">Transmembrane</keyword>
<feature type="transmembrane region" description="Helical" evidence="1">
    <location>
        <begin position="168"/>
        <end position="191"/>
    </location>
</feature>
<keyword evidence="1" id="KW-1133">Transmembrane helix</keyword>
<feature type="transmembrane region" description="Helical" evidence="1">
    <location>
        <begin position="211"/>
        <end position="240"/>
    </location>
</feature>
<dbReference type="RefSeq" id="WP_118990300.1">
    <property type="nucleotide sequence ID" value="NZ_CP023434.1"/>
</dbReference>
<evidence type="ECO:0000313" key="2">
    <source>
        <dbReference type="EMBL" id="AXY25388.1"/>
    </source>
</evidence>
<feature type="transmembrane region" description="Helical" evidence="1">
    <location>
        <begin position="44"/>
        <end position="63"/>
    </location>
</feature>
<keyword evidence="1" id="KW-0472">Membrane</keyword>
<dbReference type="EMBL" id="CP023434">
    <property type="protein sequence ID" value="AXY25388.1"/>
    <property type="molecule type" value="Genomic_DNA"/>
</dbReference>
<name>A0A347WJY1_9LACT</name>
<organism evidence="2 3">
    <name type="scientific">Suicoccus acidiformans</name>
    <dbReference type="NCBI Taxonomy" id="2036206"/>
    <lineage>
        <taxon>Bacteria</taxon>
        <taxon>Bacillati</taxon>
        <taxon>Bacillota</taxon>
        <taxon>Bacilli</taxon>
        <taxon>Lactobacillales</taxon>
        <taxon>Aerococcaceae</taxon>
        <taxon>Suicoccus</taxon>
    </lineage>
</organism>